<keyword evidence="2" id="KW-1185">Reference proteome</keyword>
<evidence type="ECO:0000313" key="2">
    <source>
        <dbReference type="Proteomes" id="UP001215598"/>
    </source>
</evidence>
<dbReference type="AlphaFoldDB" id="A0AAD7N5Y7"/>
<dbReference type="EMBL" id="JARKIB010000078">
    <property type="protein sequence ID" value="KAJ7746987.1"/>
    <property type="molecule type" value="Genomic_DNA"/>
</dbReference>
<accession>A0AAD7N5Y7</accession>
<proteinExistence type="predicted"/>
<organism evidence="1 2">
    <name type="scientific">Mycena metata</name>
    <dbReference type="NCBI Taxonomy" id="1033252"/>
    <lineage>
        <taxon>Eukaryota</taxon>
        <taxon>Fungi</taxon>
        <taxon>Dikarya</taxon>
        <taxon>Basidiomycota</taxon>
        <taxon>Agaricomycotina</taxon>
        <taxon>Agaricomycetes</taxon>
        <taxon>Agaricomycetidae</taxon>
        <taxon>Agaricales</taxon>
        <taxon>Marasmiineae</taxon>
        <taxon>Mycenaceae</taxon>
        <taxon>Mycena</taxon>
    </lineage>
</organism>
<gene>
    <name evidence="1" type="ORF">B0H16DRAFT_1462215</name>
</gene>
<evidence type="ECO:0000313" key="1">
    <source>
        <dbReference type="EMBL" id="KAJ7746987.1"/>
    </source>
</evidence>
<dbReference type="Proteomes" id="UP001215598">
    <property type="component" value="Unassembled WGS sequence"/>
</dbReference>
<reference evidence="1" key="1">
    <citation type="submission" date="2023-03" db="EMBL/GenBank/DDBJ databases">
        <title>Massive genome expansion in bonnet fungi (Mycena s.s.) driven by repeated elements and novel gene families across ecological guilds.</title>
        <authorList>
            <consortium name="Lawrence Berkeley National Laboratory"/>
            <person name="Harder C.B."/>
            <person name="Miyauchi S."/>
            <person name="Viragh M."/>
            <person name="Kuo A."/>
            <person name="Thoen E."/>
            <person name="Andreopoulos B."/>
            <person name="Lu D."/>
            <person name="Skrede I."/>
            <person name="Drula E."/>
            <person name="Henrissat B."/>
            <person name="Morin E."/>
            <person name="Kohler A."/>
            <person name="Barry K."/>
            <person name="LaButti K."/>
            <person name="Morin E."/>
            <person name="Salamov A."/>
            <person name="Lipzen A."/>
            <person name="Mereny Z."/>
            <person name="Hegedus B."/>
            <person name="Baldrian P."/>
            <person name="Stursova M."/>
            <person name="Weitz H."/>
            <person name="Taylor A."/>
            <person name="Grigoriev I.V."/>
            <person name="Nagy L.G."/>
            <person name="Martin F."/>
            <person name="Kauserud H."/>
        </authorList>
    </citation>
    <scope>NUCLEOTIDE SEQUENCE</scope>
    <source>
        <strain evidence="1">CBHHK182m</strain>
    </source>
</reference>
<sequence>MLRAMLPSYSDWTREISGGGIWERKRGRRKGVSGMTRVKDESTVRVLASKTEAMVETGNTTAAMSAATSRRINQPSEVMLLETVVYFGEPGNTRNASANFSQRVGGGDLMQLGHSYQISAHGERLDDEGTVNLAYDRAFSIKTKTQGESPQTQEKSNEDTYFKRMIAKYSNIDRSGRPLGEFVPSNNPFPGSSNCIPRKMDARIIERSNFFFGQSSALSSVSVKCGNQPVDGQNLMWIMSFRGEDKSDGSAQVSLSSPSLSRILTPSSGSPPTRQPYRLRGWGMFRRNLRCSLRASDDWWGALGLRSSRVAAFRTMVLTLPTAQRLKDSEWEEGYYRGGRAAYLPFADPPLPYVQ</sequence>
<comment type="caution">
    <text evidence="1">The sequence shown here is derived from an EMBL/GenBank/DDBJ whole genome shotgun (WGS) entry which is preliminary data.</text>
</comment>
<protein>
    <submittedName>
        <fullName evidence="1">Uncharacterized protein</fullName>
    </submittedName>
</protein>
<name>A0AAD7N5Y7_9AGAR</name>